<dbReference type="InterPro" id="IPR039421">
    <property type="entry name" value="Type_1_exporter"/>
</dbReference>
<dbReference type="SUPFAM" id="SSF52540">
    <property type="entry name" value="P-loop containing nucleoside triphosphate hydrolases"/>
    <property type="match status" value="1"/>
</dbReference>
<dbReference type="PROSITE" id="PS50893">
    <property type="entry name" value="ABC_TRANSPORTER_2"/>
    <property type="match status" value="1"/>
</dbReference>
<dbReference type="FunFam" id="3.40.50.300:FF:000218">
    <property type="entry name" value="Multidrug ABC transporter ATP-binding protein"/>
    <property type="match status" value="1"/>
</dbReference>
<name>A0A2K8NW73_9MOLU</name>
<comment type="subcellular location">
    <subcellularLocation>
        <location evidence="1">Cell membrane</location>
        <topology evidence="1">Multi-pass membrane protein</topology>
    </subcellularLocation>
</comment>
<protein>
    <submittedName>
        <fullName evidence="11">ABC transporter ATP-binding protein</fullName>
    </submittedName>
</protein>
<evidence type="ECO:0000256" key="7">
    <source>
        <dbReference type="ARBA" id="ARBA00023136"/>
    </source>
</evidence>
<dbReference type="InterPro" id="IPR011527">
    <property type="entry name" value="ABC1_TM_dom"/>
</dbReference>
<dbReference type="EMBL" id="CP024964">
    <property type="protein sequence ID" value="ATZ18095.1"/>
    <property type="molecule type" value="Genomic_DNA"/>
</dbReference>
<keyword evidence="6 8" id="KW-1133">Transmembrane helix</keyword>
<dbReference type="InterPro" id="IPR003593">
    <property type="entry name" value="AAA+_ATPase"/>
</dbReference>
<organism evidence="11 12">
    <name type="scientific">Mesoplasma melaleucae</name>
    <dbReference type="NCBI Taxonomy" id="81459"/>
    <lineage>
        <taxon>Bacteria</taxon>
        <taxon>Bacillati</taxon>
        <taxon>Mycoplasmatota</taxon>
        <taxon>Mollicutes</taxon>
        <taxon>Entomoplasmatales</taxon>
        <taxon>Entomoplasmataceae</taxon>
        <taxon>Mesoplasma</taxon>
    </lineage>
</organism>
<dbReference type="CDD" id="cd07346">
    <property type="entry name" value="ABC_6TM_exporters"/>
    <property type="match status" value="1"/>
</dbReference>
<evidence type="ECO:0000256" key="8">
    <source>
        <dbReference type="SAM" id="Phobius"/>
    </source>
</evidence>
<feature type="domain" description="ABC transporter" evidence="9">
    <location>
        <begin position="403"/>
        <end position="642"/>
    </location>
</feature>
<dbReference type="Pfam" id="PF00664">
    <property type="entry name" value="ABC_membrane"/>
    <property type="match status" value="1"/>
</dbReference>
<feature type="transmembrane region" description="Helical" evidence="8">
    <location>
        <begin position="221"/>
        <end position="240"/>
    </location>
</feature>
<dbReference type="GO" id="GO:0005886">
    <property type="term" value="C:plasma membrane"/>
    <property type="evidence" value="ECO:0007669"/>
    <property type="project" value="UniProtKB-SubCell"/>
</dbReference>
<keyword evidence="4" id="KW-0547">Nucleotide-binding</keyword>
<feature type="domain" description="ABC transmembrane type-1" evidence="10">
    <location>
        <begin position="72"/>
        <end position="368"/>
    </location>
</feature>
<keyword evidence="12" id="KW-1185">Reference proteome</keyword>
<evidence type="ECO:0000259" key="10">
    <source>
        <dbReference type="PROSITE" id="PS50929"/>
    </source>
</evidence>
<accession>A0A2K8NW73</accession>
<keyword evidence="3 8" id="KW-0812">Transmembrane</keyword>
<dbReference type="GO" id="GO:0005524">
    <property type="term" value="F:ATP binding"/>
    <property type="evidence" value="ECO:0007669"/>
    <property type="project" value="UniProtKB-KW"/>
</dbReference>
<dbReference type="InterPro" id="IPR003439">
    <property type="entry name" value="ABC_transporter-like_ATP-bd"/>
</dbReference>
<dbReference type="KEGG" id="eml:EMELA_v1c05610"/>
<dbReference type="STRING" id="1408435.GCA_000685885_01265"/>
<feature type="transmembrane region" description="Helical" evidence="8">
    <location>
        <begin position="111"/>
        <end position="137"/>
    </location>
</feature>
<comment type="similarity">
    <text evidence="2">Belongs to the ABC transporter superfamily.</text>
</comment>
<dbReference type="Proteomes" id="UP000231896">
    <property type="component" value="Chromosome"/>
</dbReference>
<dbReference type="CDD" id="cd03249">
    <property type="entry name" value="ABC_MTABC3_MDL1_MDL2"/>
    <property type="match status" value="1"/>
</dbReference>
<dbReference type="GO" id="GO:0016887">
    <property type="term" value="F:ATP hydrolysis activity"/>
    <property type="evidence" value="ECO:0007669"/>
    <property type="project" value="InterPro"/>
</dbReference>
<evidence type="ECO:0000313" key="11">
    <source>
        <dbReference type="EMBL" id="ATZ18095.1"/>
    </source>
</evidence>
<dbReference type="Pfam" id="PF00005">
    <property type="entry name" value="ABC_tran"/>
    <property type="match status" value="1"/>
</dbReference>
<dbReference type="PANTHER" id="PTHR43394">
    <property type="entry name" value="ATP-DEPENDENT PERMEASE MDL1, MITOCHONDRIAL"/>
    <property type="match status" value="1"/>
</dbReference>
<dbReference type="PANTHER" id="PTHR43394:SF1">
    <property type="entry name" value="ATP-BINDING CASSETTE SUB-FAMILY B MEMBER 10, MITOCHONDRIAL"/>
    <property type="match status" value="1"/>
</dbReference>
<dbReference type="PROSITE" id="PS50929">
    <property type="entry name" value="ABC_TM1F"/>
    <property type="match status" value="1"/>
</dbReference>
<evidence type="ECO:0000313" key="12">
    <source>
        <dbReference type="Proteomes" id="UP000231896"/>
    </source>
</evidence>
<dbReference type="PROSITE" id="PS00211">
    <property type="entry name" value="ABC_TRANSPORTER_1"/>
    <property type="match status" value="1"/>
</dbReference>
<evidence type="ECO:0000256" key="1">
    <source>
        <dbReference type="ARBA" id="ARBA00004651"/>
    </source>
</evidence>
<evidence type="ECO:0000256" key="5">
    <source>
        <dbReference type="ARBA" id="ARBA00022840"/>
    </source>
</evidence>
<dbReference type="InterPro" id="IPR036640">
    <property type="entry name" value="ABC1_TM_sf"/>
</dbReference>
<dbReference type="SMART" id="SM00382">
    <property type="entry name" value="AAA"/>
    <property type="match status" value="1"/>
</dbReference>
<sequence length="646" mass="72732">MQNKQYKILNDEYIKEVKNLKLKLKNKQIGQEDFEHEHNKIIEKDKAWAKTRGSFFTMIAKYFKKEWRLATIIVILAIFSVLCSVVIPLLTRQMTMDISNTLNPDQPNPDYWGLSWQVSLYIALGVVLFSAVISFLTQYFSVLLSKRIEIDLRNKSLEALVRQDISYYSDKKIGELITKVISDTQIVGDQSAQVPVTLLSAFLTIIGASTMMFVFEATLAASVLGMFFVVLLLMMISFGFTKKHITKVREVITDINGNVTDRISTVRLIKASGTENYETNHFHELHREYYVESTKLAKVQALMVTILFSGISFIQFVSIAVAMLKYANADPTVSTAFFMGTFASFTLAQGIMVGPLFQVVMSTVGIAQASVSSQRIEGTIKATSIMNPHYNDGEKVKSIKGDIIFKGVSFAYPEKPSKQILPKFDFVFEKGKSYAFVGETGSGKSTISRLLLRFYDPTEGEIIINNKQNLKDVNLSSYLEHIGYVEQDPQILYGDVFENVKYGRFNATDEEVIEACKKAELDELIKTWPEGYKTILGERGFMLSGGQKQRLIIARMFLKDPQLLILDEATSALDNIVEKEIQEKLEVLMVGRTTVSIAHRLSTIKNADHIIVLGKDGAGIVQTGTFDELKNKKGHFQNLYKAGLMD</sequence>
<dbReference type="GO" id="GO:0015421">
    <property type="term" value="F:ABC-type oligopeptide transporter activity"/>
    <property type="evidence" value="ECO:0007669"/>
    <property type="project" value="TreeGrafter"/>
</dbReference>
<dbReference type="InterPro" id="IPR027417">
    <property type="entry name" value="P-loop_NTPase"/>
</dbReference>
<evidence type="ECO:0000256" key="3">
    <source>
        <dbReference type="ARBA" id="ARBA00022692"/>
    </source>
</evidence>
<feature type="transmembrane region" description="Helical" evidence="8">
    <location>
        <begin position="69"/>
        <end position="91"/>
    </location>
</feature>
<keyword evidence="5 11" id="KW-0067">ATP-binding</keyword>
<evidence type="ECO:0000259" key="9">
    <source>
        <dbReference type="PROSITE" id="PS50893"/>
    </source>
</evidence>
<dbReference type="AlphaFoldDB" id="A0A2K8NW73"/>
<reference evidence="11 12" key="1">
    <citation type="submission" date="2017-11" db="EMBL/GenBank/DDBJ databases">
        <title>Genome sequence of Entomoplasma melaleucae M1 (ATCC 49191).</title>
        <authorList>
            <person name="Lo W.-S."/>
            <person name="Gasparich G.E."/>
            <person name="Kuo C.-H."/>
        </authorList>
    </citation>
    <scope>NUCLEOTIDE SEQUENCE [LARGE SCALE GENOMIC DNA]</scope>
    <source>
        <strain evidence="11 12">M1</strain>
    </source>
</reference>
<feature type="transmembrane region" description="Helical" evidence="8">
    <location>
        <begin position="301"/>
        <end position="324"/>
    </location>
</feature>
<evidence type="ECO:0000256" key="2">
    <source>
        <dbReference type="ARBA" id="ARBA00005417"/>
    </source>
</evidence>
<feature type="transmembrane region" description="Helical" evidence="8">
    <location>
        <begin position="336"/>
        <end position="357"/>
    </location>
</feature>
<feature type="transmembrane region" description="Helical" evidence="8">
    <location>
        <begin position="196"/>
        <end position="215"/>
    </location>
</feature>
<dbReference type="SUPFAM" id="SSF90123">
    <property type="entry name" value="ABC transporter transmembrane region"/>
    <property type="match status" value="1"/>
</dbReference>
<dbReference type="RefSeq" id="WP_232501304.1">
    <property type="nucleotide sequence ID" value="NZ_CP024964.1"/>
</dbReference>
<proteinExistence type="inferred from homology"/>
<dbReference type="Gene3D" id="1.20.1560.10">
    <property type="entry name" value="ABC transporter type 1, transmembrane domain"/>
    <property type="match status" value="1"/>
</dbReference>
<keyword evidence="7 8" id="KW-0472">Membrane</keyword>
<dbReference type="InterPro" id="IPR017871">
    <property type="entry name" value="ABC_transporter-like_CS"/>
</dbReference>
<gene>
    <name evidence="11" type="ORF">EMELA_v1c05610</name>
</gene>
<evidence type="ECO:0000256" key="6">
    <source>
        <dbReference type="ARBA" id="ARBA00022989"/>
    </source>
</evidence>
<evidence type="ECO:0000256" key="4">
    <source>
        <dbReference type="ARBA" id="ARBA00022741"/>
    </source>
</evidence>
<dbReference type="Gene3D" id="3.40.50.300">
    <property type="entry name" value="P-loop containing nucleotide triphosphate hydrolases"/>
    <property type="match status" value="1"/>
</dbReference>